<organism evidence="1 2">
    <name type="scientific">Nocardiopsis flavescens</name>
    <dbReference type="NCBI Taxonomy" id="758803"/>
    <lineage>
        <taxon>Bacteria</taxon>
        <taxon>Bacillati</taxon>
        <taxon>Actinomycetota</taxon>
        <taxon>Actinomycetes</taxon>
        <taxon>Streptosporangiales</taxon>
        <taxon>Nocardiopsidaceae</taxon>
        <taxon>Nocardiopsis</taxon>
    </lineage>
</organism>
<dbReference type="EMBL" id="FQZK01000008">
    <property type="protein sequence ID" value="SHJ66459.1"/>
    <property type="molecule type" value="Genomic_DNA"/>
</dbReference>
<dbReference type="OrthoDB" id="4297007at2"/>
<accession>A0A1M6L5Y1</accession>
<dbReference type="AlphaFoldDB" id="A0A1M6L5Y1"/>
<dbReference type="RefSeq" id="WP_073379963.1">
    <property type="nucleotide sequence ID" value="NZ_FQZK01000008.1"/>
</dbReference>
<dbReference type="InterPro" id="IPR025409">
    <property type="entry name" value="DUF4303"/>
</dbReference>
<dbReference type="Pfam" id="PF14136">
    <property type="entry name" value="DUF4303"/>
    <property type="match status" value="1"/>
</dbReference>
<sequence length="418" mass="43275">MDDPHAVSACVVLRERPPAAVLMALHRLLGLGVSEVARRAGSGAPLLRRALFGNDHPEAARLLRAVLDLVSPYRHEVHECVGGAGPGPATRTDAAALLAVLAGAAGAPDPPRPVPDPALTGVIAAATRAAVADLRARHPEDFYAFALLTTGEALPPYPAALSTEGVARTGGDRWSLPDGPYPVWGHEEHFGAVVGAFEARGDLFSFSCGPARDAEYAARLASMEEALRLLDAEGFFGAGADRRGVLLLSGTLPPDPGDAGAVRRLNPAGPLRDSWLREASEGPALREDARTRAELEAHRGALAPAPNPAVAGVWRCTPGLYLPDGTAVYGPHSLAERNATAEVDRYAPGWVLVGDDGGGRGLLMRRTGPGFDPAAGRESAEVFLLDLGALCPGVAAEGAFLTDDLAGLLAGRAEHAAP</sequence>
<evidence type="ECO:0000313" key="2">
    <source>
        <dbReference type="Proteomes" id="UP000184452"/>
    </source>
</evidence>
<dbReference type="Proteomes" id="UP000184452">
    <property type="component" value="Unassembled WGS sequence"/>
</dbReference>
<evidence type="ECO:0000313" key="1">
    <source>
        <dbReference type="EMBL" id="SHJ66459.1"/>
    </source>
</evidence>
<dbReference type="STRING" id="758803.SAMN05421803_10884"/>
<protein>
    <submittedName>
        <fullName evidence="1">Uncharacterized protein</fullName>
    </submittedName>
</protein>
<keyword evidence="2" id="KW-1185">Reference proteome</keyword>
<name>A0A1M6L5Y1_9ACTN</name>
<reference evidence="1 2" key="1">
    <citation type="submission" date="2016-11" db="EMBL/GenBank/DDBJ databases">
        <authorList>
            <person name="Jaros S."/>
            <person name="Januszkiewicz K."/>
            <person name="Wedrychowicz H."/>
        </authorList>
    </citation>
    <scope>NUCLEOTIDE SEQUENCE [LARGE SCALE GENOMIC DNA]</scope>
    <source>
        <strain evidence="1 2">CGMCC 4.5723</strain>
    </source>
</reference>
<gene>
    <name evidence="1" type="ORF">SAMN05421803_10884</name>
</gene>
<proteinExistence type="predicted"/>